<reference evidence="1" key="1">
    <citation type="journal article" date="2022" name="bioRxiv">
        <title>Sequencing and chromosome-scale assembly of the giantPleurodeles waltlgenome.</title>
        <authorList>
            <person name="Brown T."/>
            <person name="Elewa A."/>
            <person name="Iarovenko S."/>
            <person name="Subramanian E."/>
            <person name="Araus A.J."/>
            <person name="Petzold A."/>
            <person name="Susuki M."/>
            <person name="Suzuki K.-i.T."/>
            <person name="Hayashi T."/>
            <person name="Toyoda A."/>
            <person name="Oliveira C."/>
            <person name="Osipova E."/>
            <person name="Leigh N.D."/>
            <person name="Simon A."/>
            <person name="Yun M.H."/>
        </authorList>
    </citation>
    <scope>NUCLEOTIDE SEQUENCE</scope>
    <source>
        <strain evidence="1">20211129_DDA</strain>
        <tissue evidence="1">Liver</tissue>
    </source>
</reference>
<accession>A0AAV7UF80</accession>
<gene>
    <name evidence="1" type="ORF">NDU88_004427</name>
</gene>
<proteinExistence type="predicted"/>
<dbReference type="Proteomes" id="UP001066276">
    <property type="component" value="Chromosome 3_1"/>
</dbReference>
<name>A0AAV7UF80_PLEWA</name>
<dbReference type="EMBL" id="JANPWB010000005">
    <property type="protein sequence ID" value="KAJ1187653.1"/>
    <property type="molecule type" value="Genomic_DNA"/>
</dbReference>
<comment type="caution">
    <text evidence="1">The sequence shown here is derived from an EMBL/GenBank/DDBJ whole genome shotgun (WGS) entry which is preliminary data.</text>
</comment>
<protein>
    <submittedName>
        <fullName evidence="1">Uncharacterized protein</fullName>
    </submittedName>
</protein>
<organism evidence="1 2">
    <name type="scientific">Pleurodeles waltl</name>
    <name type="common">Iberian ribbed newt</name>
    <dbReference type="NCBI Taxonomy" id="8319"/>
    <lineage>
        <taxon>Eukaryota</taxon>
        <taxon>Metazoa</taxon>
        <taxon>Chordata</taxon>
        <taxon>Craniata</taxon>
        <taxon>Vertebrata</taxon>
        <taxon>Euteleostomi</taxon>
        <taxon>Amphibia</taxon>
        <taxon>Batrachia</taxon>
        <taxon>Caudata</taxon>
        <taxon>Salamandroidea</taxon>
        <taxon>Salamandridae</taxon>
        <taxon>Pleurodelinae</taxon>
        <taxon>Pleurodeles</taxon>
    </lineage>
</organism>
<sequence length="156" mass="16813">MRRRRIQDAFPTGYGESTHPDALSALRVLCGRILADAPRTGVRSPSWGSARRGSGLVDPPEPRAGCPAVYVRRRRLQDAYPAGNGESTHPDAYGASLALCGRVMADAPRTGVRSQILSLLLQWCRASAGCADDLWVVPAPPNVGFAPGAHYRMFRS</sequence>
<evidence type="ECO:0000313" key="2">
    <source>
        <dbReference type="Proteomes" id="UP001066276"/>
    </source>
</evidence>
<evidence type="ECO:0000313" key="1">
    <source>
        <dbReference type="EMBL" id="KAJ1187653.1"/>
    </source>
</evidence>
<dbReference type="AlphaFoldDB" id="A0AAV7UF80"/>
<keyword evidence="2" id="KW-1185">Reference proteome</keyword>